<sequence>MTNEIWNAIKNQAYDLEFDWFGIDKAGQISVFSSFNRGYVPKKVLLSLEKYLKLQQLILDLPKITTAKIYTQEKGNFSDWISYSEKGIFGFDYQDAHRVDKINQYDLITQPDKSLMAENIKNVNYFNDIIPIFDLTFEDDISFEKLKYCEI</sequence>
<organism evidence="1 2">
    <name type="scientific">Chryseobacterium formosense</name>
    <dbReference type="NCBI Taxonomy" id="236814"/>
    <lineage>
        <taxon>Bacteria</taxon>
        <taxon>Pseudomonadati</taxon>
        <taxon>Bacteroidota</taxon>
        <taxon>Flavobacteriia</taxon>
        <taxon>Flavobacteriales</taxon>
        <taxon>Weeksellaceae</taxon>
        <taxon>Chryseobacterium group</taxon>
        <taxon>Chryseobacterium</taxon>
    </lineage>
</organism>
<dbReference type="AlphaFoldDB" id="A0A085Z0U9"/>
<dbReference type="RefSeq" id="WP_034678533.1">
    <property type="nucleotide sequence ID" value="NZ_FPAP01000003.1"/>
</dbReference>
<reference evidence="1 2" key="1">
    <citation type="submission" date="2014-07" db="EMBL/GenBank/DDBJ databases">
        <title>Genome of Chryseobacterium formosense LMG 24722.</title>
        <authorList>
            <person name="Pipes S.E."/>
            <person name="Stropko S.J."/>
            <person name="Newman J.D."/>
        </authorList>
    </citation>
    <scope>NUCLEOTIDE SEQUENCE [LARGE SCALE GENOMIC DNA]</scope>
    <source>
        <strain evidence="1 2">LMG 24722</strain>
    </source>
</reference>
<accession>A0A085Z0U9</accession>
<protein>
    <submittedName>
        <fullName evidence="1">Uncharacterized protein</fullName>
    </submittedName>
</protein>
<dbReference type="OrthoDB" id="1343106at2"/>
<name>A0A085Z0U9_9FLAO</name>
<dbReference type="Proteomes" id="UP000028713">
    <property type="component" value="Unassembled WGS sequence"/>
</dbReference>
<comment type="caution">
    <text evidence="1">The sequence shown here is derived from an EMBL/GenBank/DDBJ whole genome shotgun (WGS) entry which is preliminary data.</text>
</comment>
<proteinExistence type="predicted"/>
<evidence type="ECO:0000313" key="2">
    <source>
        <dbReference type="Proteomes" id="UP000028713"/>
    </source>
</evidence>
<dbReference type="STRING" id="236814.IX39_16840"/>
<dbReference type="EMBL" id="JPRP01000003">
    <property type="protein sequence ID" value="KFE98062.1"/>
    <property type="molecule type" value="Genomic_DNA"/>
</dbReference>
<keyword evidence="2" id="KW-1185">Reference proteome</keyword>
<gene>
    <name evidence="1" type="ORF">IX39_16840</name>
</gene>
<evidence type="ECO:0000313" key="1">
    <source>
        <dbReference type="EMBL" id="KFE98062.1"/>
    </source>
</evidence>